<evidence type="ECO:0000256" key="2">
    <source>
        <dbReference type="SAM" id="MobiDB-lite"/>
    </source>
</evidence>
<dbReference type="InterPro" id="IPR003692">
    <property type="entry name" value="Hydantoinase_B"/>
</dbReference>
<dbReference type="InterPro" id="IPR045079">
    <property type="entry name" value="Oxoprolinase-like"/>
</dbReference>
<dbReference type="AlphaFoldDB" id="A0A9N8HNB8"/>
<dbReference type="PANTHER" id="PTHR11365:SF2">
    <property type="entry name" value="5-OXOPROLINASE"/>
    <property type="match status" value="1"/>
</dbReference>
<feature type="region of interest" description="Disordered" evidence="2">
    <location>
        <begin position="1238"/>
        <end position="1261"/>
    </location>
</feature>
<dbReference type="GO" id="GO:0006749">
    <property type="term" value="P:glutathione metabolic process"/>
    <property type="evidence" value="ECO:0007669"/>
    <property type="project" value="TreeGrafter"/>
</dbReference>
<evidence type="ECO:0000259" key="5">
    <source>
        <dbReference type="Pfam" id="PF05378"/>
    </source>
</evidence>
<feature type="domain" description="Acetophenone carboxylase-like C-terminal" evidence="6">
    <location>
        <begin position="556"/>
        <end position="703"/>
    </location>
</feature>
<feature type="domain" description="Hydantoinase/oxoprolinase N-terminal" evidence="5">
    <location>
        <begin position="14"/>
        <end position="223"/>
    </location>
</feature>
<dbReference type="Pfam" id="PF05378">
    <property type="entry name" value="Hydant_A_N"/>
    <property type="match status" value="1"/>
</dbReference>
<evidence type="ECO:0000313" key="8">
    <source>
        <dbReference type="Proteomes" id="UP001153069"/>
    </source>
</evidence>
<name>A0A9N8HNB8_9STRA</name>
<dbReference type="Pfam" id="PF01968">
    <property type="entry name" value="Hydantoinase_A"/>
    <property type="match status" value="1"/>
</dbReference>
<dbReference type="InterPro" id="IPR008040">
    <property type="entry name" value="Hydant_A_N"/>
</dbReference>
<dbReference type="GO" id="GO:0017168">
    <property type="term" value="F:5-oxoprolinase (ATP-hydrolyzing) activity"/>
    <property type="evidence" value="ECO:0007669"/>
    <property type="project" value="TreeGrafter"/>
</dbReference>
<comment type="similarity">
    <text evidence="1">Belongs to the oxoprolinase family.</text>
</comment>
<protein>
    <submittedName>
        <fullName evidence="7">5-oxoprolinase</fullName>
    </submittedName>
</protein>
<accession>A0A9N8HNB8</accession>
<dbReference type="InterPro" id="IPR049517">
    <property type="entry name" value="ACX-like_C"/>
</dbReference>
<dbReference type="PANTHER" id="PTHR11365">
    <property type="entry name" value="5-OXOPROLINASE RELATED"/>
    <property type="match status" value="1"/>
</dbReference>
<evidence type="ECO:0000259" key="4">
    <source>
        <dbReference type="Pfam" id="PF02538"/>
    </source>
</evidence>
<dbReference type="OrthoDB" id="3643at2759"/>
<keyword evidence="8" id="KW-1185">Reference proteome</keyword>
<feature type="domain" description="Hydantoinase A/oxoprolinase" evidence="3">
    <location>
        <begin position="244"/>
        <end position="534"/>
    </location>
</feature>
<dbReference type="Pfam" id="PF19278">
    <property type="entry name" value="Hydant_A_C"/>
    <property type="match status" value="1"/>
</dbReference>
<evidence type="ECO:0000259" key="3">
    <source>
        <dbReference type="Pfam" id="PF01968"/>
    </source>
</evidence>
<dbReference type="Pfam" id="PF02538">
    <property type="entry name" value="Hydantoinase_B"/>
    <property type="match status" value="1"/>
</dbReference>
<feature type="domain" description="Hydantoinase B/oxoprolinase" evidence="4">
    <location>
        <begin position="737"/>
        <end position="1257"/>
    </location>
</feature>
<dbReference type="EMBL" id="CAICTM010000978">
    <property type="protein sequence ID" value="CAB9518997.1"/>
    <property type="molecule type" value="Genomic_DNA"/>
</dbReference>
<gene>
    <name evidence="7" type="ORF">SEMRO_980_G227390.1</name>
</gene>
<dbReference type="GO" id="GO:0005829">
    <property type="term" value="C:cytosol"/>
    <property type="evidence" value="ECO:0007669"/>
    <property type="project" value="TreeGrafter"/>
</dbReference>
<comment type="caution">
    <text evidence="7">The sequence shown here is derived from an EMBL/GenBank/DDBJ whole genome shotgun (WGS) entry which is preliminary data.</text>
</comment>
<dbReference type="Proteomes" id="UP001153069">
    <property type="component" value="Unassembled WGS sequence"/>
</dbReference>
<reference evidence="7" key="1">
    <citation type="submission" date="2020-06" db="EMBL/GenBank/DDBJ databases">
        <authorList>
            <consortium name="Plant Systems Biology data submission"/>
        </authorList>
    </citation>
    <scope>NUCLEOTIDE SEQUENCE</scope>
    <source>
        <strain evidence="7">D6</strain>
    </source>
</reference>
<evidence type="ECO:0000313" key="7">
    <source>
        <dbReference type="EMBL" id="CAB9518997.1"/>
    </source>
</evidence>
<dbReference type="InterPro" id="IPR002821">
    <property type="entry name" value="Hydantoinase_A"/>
</dbReference>
<sequence length="1261" mass="135914">MSSTTTKGDGKFHFAIDRGGTFTDIFCKLPDGSEIVSKLLSEDPAHYPDAPTEGIRRVLEEHDKERSYPRSQPVLTSQIGSIRMGTTVATNALLERDGARMALVITKGFGDVLEIGNQSRPDIFDLTCAKPSLLYEKVVEIEERVVLSQFCPPASSESWKEYPRHVGLTGEEVQVLQEPDLKAIQKELEALRDQGVIALAICLMHSYTYAAHEQAIGKLAASMGCFSQISLSSEVMPMVKLVSRGHTCSAAAYLTPKISTYLASFKKGFDVDLGKVPLTFMKSDGGLAPDGGFGGHQAILSGPAGGVVGYAKTSFNPKDQIPCIGFDMGGTSTDVSRYDGQWELTFETVTAGVAIQAPQLDIHTVAAGGGSRLFLKRGMFIVGPESSRAHPGPVCYRKNGYLAVTDANVVLGRVVPEYFPSIFGPNEDEPLDVEGARKAFAELTKLPEAAGRSAEELAYGFLQVANEAMCRPIRNLTQMKGFDITTHKLACFGGAGPQHACAMAKALGMKKVFVHRYGGVLSAYGLSMADAVNEEQEPAAEVYQGKISASGEERLTHLAEKAKAALIAQGYDEPSIVVERYINMRYEGTDNAIMIKECSDKTFEEAFEALYMREFGFKLQGREILIDDYRVRALVPGETPEILDDPPSIGSPTAVGSARAYFETGWQEVPVYKVEDLKPGHTVEGPSIIIQPISTVVLEIACKAFVTGNGDLDIAVEDPHAQENHTEGGGPVEIKEDPVKLSIFAHRFMGIAEQMGRTLARTAISVNIKERLDFSCALFTSDGGLVANAPHIPVHLGAMQSAVRFQVEYWNSEGREGIKQGEVLVSNHPQLAGGSHLPDITVITPVFHEGKIIFFVASRGHHADIGGIAPGSMPPHSKCLEDEGAMIVAFKLVKDGKFQEEGITEILNSPGKIKGNFGTRNLRDNLSDLRAQVAANNSGIRLLTELVREYGLVSVEAYMKFIQTNAELSVRNMLKEFASKHGTKSHAIDYMDDGTPIELTIDINQDTGSAVLDFTGTGPQVLGNHNAPPAVTYSAVIYSLRSLVKQDIPLNQGCLAPIEFVIPRYSLLNPDATAGVVGGNVLTSQRVVDVVLRAFKACAASQGCMNNLTFGDKEFGYYETIAGGAGAGPTWVGQSGIHTHCTNTRITDPEILERRYPVLLRQFALRRGSGGAGLHKGGDGVIRELEPLRPLVMSILSERRTLRPYGMAGGMDAATGRNLLVRKNGIVVNMGGRCSGSMDTGERLRIETPGGGGYGTPATSS</sequence>
<evidence type="ECO:0000259" key="6">
    <source>
        <dbReference type="Pfam" id="PF19278"/>
    </source>
</evidence>
<organism evidence="7 8">
    <name type="scientific">Seminavis robusta</name>
    <dbReference type="NCBI Taxonomy" id="568900"/>
    <lineage>
        <taxon>Eukaryota</taxon>
        <taxon>Sar</taxon>
        <taxon>Stramenopiles</taxon>
        <taxon>Ochrophyta</taxon>
        <taxon>Bacillariophyta</taxon>
        <taxon>Bacillariophyceae</taxon>
        <taxon>Bacillariophycidae</taxon>
        <taxon>Naviculales</taxon>
        <taxon>Naviculaceae</taxon>
        <taxon>Seminavis</taxon>
    </lineage>
</organism>
<proteinExistence type="inferred from homology"/>
<evidence type="ECO:0000256" key="1">
    <source>
        <dbReference type="ARBA" id="ARBA00010403"/>
    </source>
</evidence>